<dbReference type="AlphaFoldDB" id="A0A975IG55"/>
<sequence>MKPRQPKIGGCRVGTVPPDAKHRRIGRSGEKPLPPKVDLRPHLTDVEEQVGFSCVANACAGAYEYLAKRHLGEAGDVSRLFIYFNARRECGDEDQDDGTTMQAAIDGLKKYGACHENLWPNDETYITEEPASEAYEHAANFKIAEAEYVETDLDLYRHTLAEGYPIAFCLNTFSSFDDATDNRGRVPVPKKTEQVREEHGWHAMLCVGYLDKDKMFIVRNSWGQEWGDNGYCYIPYNYVIHDALNGHDTWVVKAIEDLDFSAEIESEDDSSYFASEGSIQLFDFYVATESVEEFATALEALCEQHENEDSFYFDYEESEEDGITYAIITNFDLSLDDPDTFLEELDALCNEWADDENYDFSVEGYDDSEEETEETDEAASDEEEEDDSEEETAALTLTGFYIYTDDSEKVVEKIDKLCSKHTTDDDYNYEWEESEDENGTYVDFSSFEITPDDEEAFLEALEALCEKISNDNGYSWD</sequence>
<dbReference type="Pfam" id="PF00112">
    <property type="entry name" value="Peptidase_C1"/>
    <property type="match status" value="1"/>
</dbReference>
<dbReference type="InterPro" id="IPR000668">
    <property type="entry name" value="Peptidase_C1A_C"/>
</dbReference>
<evidence type="ECO:0000313" key="5">
    <source>
        <dbReference type="Proteomes" id="UP000672009"/>
    </source>
</evidence>
<dbReference type="InterPro" id="IPR038765">
    <property type="entry name" value="Papain-like_cys_pep_sf"/>
</dbReference>
<feature type="region of interest" description="Disordered" evidence="2">
    <location>
        <begin position="1"/>
        <end position="39"/>
    </location>
</feature>
<organism evidence="4 5">
    <name type="scientific">Thiothrix unzii</name>
    <dbReference type="NCBI Taxonomy" id="111769"/>
    <lineage>
        <taxon>Bacteria</taxon>
        <taxon>Pseudomonadati</taxon>
        <taxon>Pseudomonadota</taxon>
        <taxon>Gammaproteobacteria</taxon>
        <taxon>Thiotrichales</taxon>
        <taxon>Thiotrichaceae</taxon>
        <taxon>Thiothrix</taxon>
    </lineage>
</organism>
<dbReference type="SUPFAM" id="SSF54001">
    <property type="entry name" value="Cysteine proteinases"/>
    <property type="match status" value="1"/>
</dbReference>
<dbReference type="EMBL" id="CP072793">
    <property type="protein sequence ID" value="QTR52641.1"/>
    <property type="molecule type" value="Genomic_DNA"/>
</dbReference>
<dbReference type="GO" id="GO:0008234">
    <property type="term" value="F:cysteine-type peptidase activity"/>
    <property type="evidence" value="ECO:0007669"/>
    <property type="project" value="InterPro"/>
</dbReference>
<gene>
    <name evidence="4" type="ORF">J9260_13120</name>
</gene>
<dbReference type="KEGG" id="tun:J9260_13120"/>
<evidence type="ECO:0000256" key="2">
    <source>
        <dbReference type="SAM" id="MobiDB-lite"/>
    </source>
</evidence>
<dbReference type="Proteomes" id="UP000672009">
    <property type="component" value="Chromosome"/>
</dbReference>
<dbReference type="InterPro" id="IPR013128">
    <property type="entry name" value="Peptidase_C1A"/>
</dbReference>
<feature type="domain" description="Peptidase C1A papain C-terminal" evidence="3">
    <location>
        <begin position="33"/>
        <end position="240"/>
    </location>
</feature>
<reference evidence="4" key="1">
    <citation type="submission" date="2021-04" db="EMBL/GenBank/DDBJ databases">
        <title>Genomics, taxonomy and metabolism of representatives of sulfur bacteria of the genus Thiothrix: Thiothrix fructosivorans QT, Thiothrix unzii A1T and three new species, Thiothrix subterranea sp. nov., Thiothrix litoralis sp. nov. and 'Candidatus Thiothrix anitrata' sp. nov.</title>
        <authorList>
            <person name="Ravin N.V."/>
            <person name="Smolyakov D."/>
            <person name="Rudenko T.S."/>
            <person name="Mardanov A.V."/>
            <person name="Beletsky A.V."/>
            <person name="Markov N.D."/>
            <person name="Fomenkov A.I."/>
            <person name="Roberts R.J."/>
            <person name="Karnachuk O.V."/>
            <person name="Novikov A."/>
            <person name="Grabovich M.Y."/>
        </authorList>
    </citation>
    <scope>NUCLEOTIDE SEQUENCE</scope>
    <source>
        <strain evidence="4">A1</strain>
    </source>
</reference>
<evidence type="ECO:0000256" key="1">
    <source>
        <dbReference type="ARBA" id="ARBA00008455"/>
    </source>
</evidence>
<dbReference type="Gene3D" id="3.90.70.10">
    <property type="entry name" value="Cysteine proteinases"/>
    <property type="match status" value="1"/>
</dbReference>
<dbReference type="PANTHER" id="PTHR12411">
    <property type="entry name" value="CYSTEINE PROTEASE FAMILY C1-RELATED"/>
    <property type="match status" value="1"/>
</dbReference>
<protein>
    <submittedName>
        <fullName evidence="4">C1 family peptidase</fullName>
    </submittedName>
</protein>
<keyword evidence="5" id="KW-1185">Reference proteome</keyword>
<comment type="similarity">
    <text evidence="1">Belongs to the peptidase C1 family.</text>
</comment>
<evidence type="ECO:0000313" key="4">
    <source>
        <dbReference type="EMBL" id="QTR52641.1"/>
    </source>
</evidence>
<dbReference type="GO" id="GO:0006508">
    <property type="term" value="P:proteolysis"/>
    <property type="evidence" value="ECO:0007669"/>
    <property type="project" value="InterPro"/>
</dbReference>
<name>A0A975IG55_9GAMM</name>
<feature type="region of interest" description="Disordered" evidence="2">
    <location>
        <begin position="364"/>
        <end position="390"/>
    </location>
</feature>
<dbReference type="CDD" id="cd02619">
    <property type="entry name" value="Peptidase_C1"/>
    <property type="match status" value="1"/>
</dbReference>
<dbReference type="SMART" id="SM00645">
    <property type="entry name" value="Pept_C1"/>
    <property type="match status" value="1"/>
</dbReference>
<dbReference type="RefSeq" id="WP_210218181.1">
    <property type="nucleotide sequence ID" value="NZ_CP072793.1"/>
</dbReference>
<evidence type="ECO:0000259" key="3">
    <source>
        <dbReference type="SMART" id="SM00645"/>
    </source>
</evidence>
<proteinExistence type="inferred from homology"/>
<accession>A0A975IG55</accession>